<evidence type="ECO:0000256" key="1">
    <source>
        <dbReference type="SAM" id="SignalP"/>
    </source>
</evidence>
<dbReference type="Proteomes" id="UP000308271">
    <property type="component" value="Unassembled WGS sequence"/>
</dbReference>
<feature type="signal peptide" evidence="1">
    <location>
        <begin position="1"/>
        <end position="21"/>
    </location>
</feature>
<accession>A0A5C4S1Y0</accession>
<sequence length="309" mass="34640">MTTRRSISIAAWSLLLPVALWVTSLPDNTVSAENKKTVLEHADQIEGGEVASPSGAVTPYRSAVGNVKFLHGETILQCDRATDWPDSERIDLTGHIIIKDKTLETRGDRGVYHTGREAGELWGNFRGRVIDDSLTVKSARATFDQKKNELWLFDDAVAWQLGRQLSGDSIRVQVREIAGKKRVDEIQVFGHAFLAVRDTLSSSPALHDQLSGRQLTANLDENSRLKKVVAIKKARSLYHIYDDKNQPSGVNLTSGDRIRMFFVDGKLDRILTTGGALGKEYPNYMRNDPEINLPGFRLRDKEKPVFEQR</sequence>
<dbReference type="RefSeq" id="WP_139457603.1">
    <property type="nucleotide sequence ID" value="NZ_VDCH01000028.1"/>
</dbReference>
<gene>
    <name evidence="2" type="ORF">FGF66_10535</name>
</gene>
<organism evidence="2 3">
    <name type="scientific">Chlorobaculum thiosulfatiphilum</name>
    <name type="common">Chlorobium limicola f.sp. thiosulfatophilum</name>
    <dbReference type="NCBI Taxonomy" id="115852"/>
    <lineage>
        <taxon>Bacteria</taxon>
        <taxon>Pseudomonadati</taxon>
        <taxon>Chlorobiota</taxon>
        <taxon>Chlorobiia</taxon>
        <taxon>Chlorobiales</taxon>
        <taxon>Chlorobiaceae</taxon>
        <taxon>Chlorobaculum</taxon>
    </lineage>
</organism>
<comment type="caution">
    <text evidence="2">The sequence shown here is derived from an EMBL/GenBank/DDBJ whole genome shotgun (WGS) entry which is preliminary data.</text>
</comment>
<evidence type="ECO:0000313" key="2">
    <source>
        <dbReference type="EMBL" id="TNJ37523.1"/>
    </source>
</evidence>
<evidence type="ECO:0008006" key="4">
    <source>
        <dbReference type="Google" id="ProtNLM"/>
    </source>
</evidence>
<protein>
    <recommendedName>
        <fullName evidence="4">Organic solvent tolerance-like N-terminal domain-containing protein</fullName>
    </recommendedName>
</protein>
<proteinExistence type="predicted"/>
<dbReference type="AlphaFoldDB" id="A0A5C4S1Y0"/>
<keyword evidence="3" id="KW-1185">Reference proteome</keyword>
<dbReference type="OrthoDB" id="596887at2"/>
<evidence type="ECO:0000313" key="3">
    <source>
        <dbReference type="Proteomes" id="UP000308271"/>
    </source>
</evidence>
<dbReference type="Gene3D" id="2.60.450.10">
    <property type="entry name" value="Lipopolysaccharide (LPS) transport protein A like domain"/>
    <property type="match status" value="1"/>
</dbReference>
<keyword evidence="1" id="KW-0732">Signal</keyword>
<name>A0A5C4S1Y0_CHLTI</name>
<feature type="chain" id="PRO_5023127451" description="Organic solvent tolerance-like N-terminal domain-containing protein" evidence="1">
    <location>
        <begin position="22"/>
        <end position="309"/>
    </location>
</feature>
<dbReference type="EMBL" id="VDCH01000028">
    <property type="protein sequence ID" value="TNJ37523.1"/>
    <property type="molecule type" value="Genomic_DNA"/>
</dbReference>
<reference evidence="2 3" key="1">
    <citation type="submission" date="2019-05" db="EMBL/GenBank/DDBJ databases">
        <title>Draft Whole-Genome sequence of the green sulfur bacterium Chlorobaculum thiosulfatiphilum DSM 249.</title>
        <authorList>
            <person name="Meyer T.E."/>
            <person name="Kyndt J.A."/>
        </authorList>
    </citation>
    <scope>NUCLEOTIDE SEQUENCE [LARGE SCALE GENOMIC DNA]</scope>
    <source>
        <strain evidence="2 3">DSM 249</strain>
    </source>
</reference>